<evidence type="ECO:0000256" key="2">
    <source>
        <dbReference type="SAM" id="Phobius"/>
    </source>
</evidence>
<feature type="domain" description="EGF-like" evidence="4">
    <location>
        <begin position="404"/>
        <end position="443"/>
    </location>
</feature>
<feature type="domain" description="EGF-like" evidence="4">
    <location>
        <begin position="81"/>
        <end position="115"/>
    </location>
</feature>
<name>A0A7E6FD48_9MOLL</name>
<feature type="domain" description="EGF-like" evidence="4">
    <location>
        <begin position="125"/>
        <end position="169"/>
    </location>
</feature>
<dbReference type="Proteomes" id="UP000515154">
    <property type="component" value="Linkage group LG15"/>
</dbReference>
<feature type="domain" description="EGF-like" evidence="4">
    <location>
        <begin position="588"/>
        <end position="627"/>
    </location>
</feature>
<dbReference type="AlphaFoldDB" id="A0A7E6FD48"/>
<feature type="domain" description="EGF-like" evidence="4">
    <location>
        <begin position="34"/>
        <end position="73"/>
    </location>
</feature>
<feature type="domain" description="EGF-like" evidence="4">
    <location>
        <begin position="451"/>
        <end position="485"/>
    </location>
</feature>
<organism evidence="5 6">
    <name type="scientific">Octopus sinensis</name>
    <name type="common">East Asian common octopus</name>
    <dbReference type="NCBI Taxonomy" id="2607531"/>
    <lineage>
        <taxon>Eukaryota</taxon>
        <taxon>Metazoa</taxon>
        <taxon>Spiralia</taxon>
        <taxon>Lophotrochozoa</taxon>
        <taxon>Mollusca</taxon>
        <taxon>Cephalopoda</taxon>
        <taxon>Coleoidea</taxon>
        <taxon>Octopodiformes</taxon>
        <taxon>Octopoda</taxon>
        <taxon>Incirrata</taxon>
        <taxon>Octopodidae</taxon>
        <taxon>Octopus</taxon>
    </lineage>
</organism>
<sequence>MAEKMWDNLLQCIFLQVLLLFPLISAQVPLIFNRCRLSSECPLHSTCMARSCDGYICICDSGFRHSFDRTRCVPASNILEKCDFSDNCPPTFSVCLFRQCVCRDGLEATENKTCRGRAERALGYRCNIENGCTYPNLQCVSGICQCRAGYRKKTDIEIQALPYDMFECITTNYNLNECNQIPLPAIPGLTSTVSPVSQSTVQNNSVSRGVPVPRSPNRKTIPNNTFITRLYGNCTTHKECPEFAECRPLACEGYVCICIEDFVPARNSTVCIKKSRLSEICEVDEQCPGEFSFCTNGLCTCTAGLETIDNIHCSVPGTSLHGYQCNSTIVCAIPDTSCRNGVCSCISGLRPKTIEEFAAYPNEIWSCIEEGFSLNECNHVVIPIPKQLNGSQHQTFGNTSLEDRCYSNDDCPFHADCQPRSCDLFICICSEGYRQSPDRSRCVKLSKLGESCNSDLNCPNEFAECTSGQCVCKENFSPVSDMYCKYAGTVVYGDACNATNSCTYPDTECNNRSCQCQENFREKTAQESRSFPELMFSCIKKNFSLNMCQGIPVTNLSQSQTEEVSSVVFSRFKRDVPTIQQKVKIYENCSEDTDCPEDASCVAHKCNDYRCVCSTGYQPSTDKNTCIRVAQIGQPCNRTVKCDPSIAECRPSGKCDCKFPLLLQNNYCALPNKLLLGENCTYSNQCDVSHRLYCFESSCQCLPGLISAPEIEKDFVFNHMCLPQNNSFDPCSNASSTEELFEPTRITYSKSNYSELTGWRNASKLNYTEFSHWVNTSKLNNNNDNDDSNDDDNNNNDDDNGDDDDNDDDNNNNDSINNSTNKESSIQIESLLEYDENITMEIADIQVSTQNIGSNCTTDIHCSSNSVCTQNSCGIYLCTCRKGFFEIEGLCRKVAGIGRECNSTTVCYPSSTECKPRQRCGCKFPFVLKNGFCVLPGKSLVNEQCTTTADCAAEQHLKCKDGICQCMPEFILVSVKDFSQLPGEMCIPVNSHAETCNGSNSDSSTSSNTNLLASSSVGFVGHCNDGSSGESCINRAVDDLTEGNKLLDHVLAPIAAAVLILLLFIAIMVYSRKKCNLFYFPSSRSNIERRNPSRL</sequence>
<dbReference type="RefSeq" id="XP_036365453.1">
    <property type="nucleotide sequence ID" value="XM_036509560.1"/>
</dbReference>
<keyword evidence="3" id="KW-0732">Signal</keyword>
<feature type="chain" id="PRO_5028972405" evidence="3">
    <location>
        <begin position="27"/>
        <end position="1095"/>
    </location>
</feature>
<evidence type="ECO:0000313" key="5">
    <source>
        <dbReference type="Proteomes" id="UP000515154"/>
    </source>
</evidence>
<dbReference type="PANTHER" id="PTHR39069:SF8">
    <property type="entry name" value="FI17111P1"/>
    <property type="match status" value="1"/>
</dbReference>
<dbReference type="Pfam" id="PF01683">
    <property type="entry name" value="EB"/>
    <property type="match status" value="3"/>
</dbReference>
<feature type="signal peptide" evidence="3">
    <location>
        <begin position="1"/>
        <end position="26"/>
    </location>
</feature>
<dbReference type="KEGG" id="osn:118766255"/>
<protein>
    <submittedName>
        <fullName evidence="6">Fibrillin-1-like isoform X1</fullName>
    </submittedName>
</protein>
<keyword evidence="2" id="KW-0472">Membrane</keyword>
<evidence type="ECO:0000256" key="3">
    <source>
        <dbReference type="SAM" id="SignalP"/>
    </source>
</evidence>
<dbReference type="SMART" id="SM00181">
    <property type="entry name" value="EGF"/>
    <property type="match status" value="11"/>
</dbReference>
<feature type="domain" description="EGF-like" evidence="4">
    <location>
        <begin position="855"/>
        <end position="892"/>
    </location>
</feature>
<reference evidence="6" key="1">
    <citation type="submission" date="2025-08" db="UniProtKB">
        <authorList>
            <consortium name="RefSeq"/>
        </authorList>
    </citation>
    <scope>IDENTIFICATION</scope>
</reference>
<keyword evidence="2" id="KW-0812">Transmembrane</keyword>
<dbReference type="PANTHER" id="PTHR39069">
    <property type="entry name" value="ECDYSONE-INDUCIBLE GENE E1, ISOFORM A"/>
    <property type="match status" value="1"/>
</dbReference>
<feature type="domain" description="EGF-like" evidence="4">
    <location>
        <begin position="635"/>
        <end position="669"/>
    </location>
</feature>
<proteinExistence type="predicted"/>
<feature type="domain" description="EGF-like" evidence="4">
    <location>
        <begin position="233"/>
        <end position="272"/>
    </location>
</feature>
<feature type="domain" description="EGF-like" evidence="4">
    <location>
        <begin position="944"/>
        <end position="987"/>
    </location>
</feature>
<evidence type="ECO:0000259" key="4">
    <source>
        <dbReference type="SMART" id="SM00181"/>
    </source>
</evidence>
<accession>A0A7E6FD48</accession>
<dbReference type="SMART" id="SM00286">
    <property type="entry name" value="PTI"/>
    <property type="match status" value="4"/>
</dbReference>
<dbReference type="InterPro" id="IPR006149">
    <property type="entry name" value="EB_dom"/>
</dbReference>
<feature type="domain" description="EGF-like" evidence="4">
    <location>
        <begin position="900"/>
        <end position="934"/>
    </location>
</feature>
<feature type="transmembrane region" description="Helical" evidence="2">
    <location>
        <begin position="1050"/>
        <end position="1070"/>
    </location>
</feature>
<dbReference type="InterPro" id="IPR000742">
    <property type="entry name" value="EGF"/>
</dbReference>
<feature type="compositionally biased region" description="Acidic residues" evidence="1">
    <location>
        <begin position="784"/>
        <end position="811"/>
    </location>
</feature>
<gene>
    <name evidence="6" type="primary">LOC118766255</name>
</gene>
<evidence type="ECO:0000256" key="1">
    <source>
        <dbReference type="SAM" id="MobiDB-lite"/>
    </source>
</evidence>
<feature type="region of interest" description="Disordered" evidence="1">
    <location>
        <begin position="779"/>
        <end position="824"/>
    </location>
</feature>
<keyword evidence="2" id="KW-1133">Transmembrane helix</keyword>
<evidence type="ECO:0000313" key="6">
    <source>
        <dbReference type="RefSeq" id="XP_036365453.1"/>
    </source>
</evidence>
<keyword evidence="5" id="KW-1185">Reference proteome</keyword>